<dbReference type="EMBL" id="KN716441">
    <property type="protein sequence ID" value="KJH44893.1"/>
    <property type="molecule type" value="Genomic_DNA"/>
</dbReference>
<reference evidence="2" key="2">
    <citation type="journal article" date="2016" name="Sci. Rep.">
        <title>Dictyocaulus viviparus genome, variome and transcriptome elucidate lungworm biology and support future intervention.</title>
        <authorList>
            <person name="McNulty S.N."/>
            <person name="Strube C."/>
            <person name="Rosa B.A."/>
            <person name="Martin J.C."/>
            <person name="Tyagi R."/>
            <person name="Choi Y.J."/>
            <person name="Wang Q."/>
            <person name="Hallsworth Pepin K."/>
            <person name="Zhang X."/>
            <person name="Ozersky P."/>
            <person name="Wilson R.K."/>
            <person name="Sternberg P.W."/>
            <person name="Gasser R.B."/>
            <person name="Mitreva M."/>
        </authorList>
    </citation>
    <scope>NUCLEOTIDE SEQUENCE [LARGE SCALE GENOMIC DNA]</scope>
    <source>
        <strain evidence="2">HannoverDv2000</strain>
    </source>
</reference>
<reference evidence="1 2" key="1">
    <citation type="submission" date="2013-11" db="EMBL/GenBank/DDBJ databases">
        <title>Draft genome of the bovine lungworm Dictyocaulus viviparus.</title>
        <authorList>
            <person name="Mitreva M."/>
        </authorList>
    </citation>
    <scope>NUCLEOTIDE SEQUENCE [LARGE SCALE GENOMIC DNA]</scope>
    <source>
        <strain evidence="1 2">HannoverDv2000</strain>
    </source>
</reference>
<gene>
    <name evidence="1" type="ORF">DICVIV_09085</name>
</gene>
<protein>
    <recommendedName>
        <fullName evidence="3">F-box domain protein</fullName>
    </recommendedName>
</protein>
<evidence type="ECO:0008006" key="3">
    <source>
        <dbReference type="Google" id="ProtNLM"/>
    </source>
</evidence>
<organism evidence="1 2">
    <name type="scientific">Dictyocaulus viviparus</name>
    <name type="common">Bovine lungworm</name>
    <dbReference type="NCBI Taxonomy" id="29172"/>
    <lineage>
        <taxon>Eukaryota</taxon>
        <taxon>Metazoa</taxon>
        <taxon>Ecdysozoa</taxon>
        <taxon>Nematoda</taxon>
        <taxon>Chromadorea</taxon>
        <taxon>Rhabditida</taxon>
        <taxon>Rhabditina</taxon>
        <taxon>Rhabditomorpha</taxon>
        <taxon>Strongyloidea</taxon>
        <taxon>Metastrongylidae</taxon>
        <taxon>Dictyocaulus</taxon>
    </lineage>
</organism>
<sequence>MAEKCRVTAHVSGRWSQRFRRMRVYNPRATFEQAQLISKLFEKSQKCCRRRRQNRKPVTSAPIQSCNILDLPDYILCKIFNYVIAPEMYKTHPMLERYLFGAVNKLACKALYRLVPVCNRFRNIIYKYHSTFPRPPIGLRLQAPVCRSPNYGGLVVAYIYGDCGKRYFSKCVFIGDVPAAIFPGQICTFLIIKGMVITNHLMDMLLSLDLSKVEEVFWHDIRGSYATNLVEKMKILLLRMSNLCYAEFYSTNNFDPTTLFSNSDCYWSECDLEKVDEYNIPSDEMRNVYRRVKKWRLIRKKRSLRRFLECNFF</sequence>
<name>A0A0D8XJY7_DICVI</name>
<dbReference type="OrthoDB" id="5791402at2759"/>
<keyword evidence="2" id="KW-1185">Reference proteome</keyword>
<proteinExistence type="predicted"/>
<evidence type="ECO:0000313" key="1">
    <source>
        <dbReference type="EMBL" id="KJH44893.1"/>
    </source>
</evidence>
<accession>A0A0D8XJY7</accession>
<dbReference type="Proteomes" id="UP000053766">
    <property type="component" value="Unassembled WGS sequence"/>
</dbReference>
<dbReference type="AlphaFoldDB" id="A0A0D8XJY7"/>
<evidence type="ECO:0000313" key="2">
    <source>
        <dbReference type="Proteomes" id="UP000053766"/>
    </source>
</evidence>